<dbReference type="InterPro" id="IPR006140">
    <property type="entry name" value="D-isomer_DH_NAD-bd"/>
</dbReference>
<feature type="domain" description="D-isomer specific 2-hydroxyacid dehydrogenase catalytic" evidence="5">
    <location>
        <begin position="15"/>
        <end position="325"/>
    </location>
</feature>
<feature type="domain" description="D-isomer specific 2-hydroxyacid dehydrogenase NAD-binding" evidence="6">
    <location>
        <begin position="125"/>
        <end position="293"/>
    </location>
</feature>
<evidence type="ECO:0000259" key="6">
    <source>
        <dbReference type="Pfam" id="PF02826"/>
    </source>
</evidence>
<dbReference type="Pfam" id="PF00389">
    <property type="entry name" value="2-Hacid_dh"/>
    <property type="match status" value="1"/>
</dbReference>
<evidence type="ECO:0000313" key="7">
    <source>
        <dbReference type="EMBL" id="MCQ4815648.1"/>
    </source>
</evidence>
<dbReference type="EMBL" id="JANFYT010000048">
    <property type="protein sequence ID" value="MCQ4815648.1"/>
    <property type="molecule type" value="Genomic_DNA"/>
</dbReference>
<organism evidence="7 8">
    <name type="scientific">Cloacibacillus evryensis</name>
    <dbReference type="NCBI Taxonomy" id="508460"/>
    <lineage>
        <taxon>Bacteria</taxon>
        <taxon>Thermotogati</taxon>
        <taxon>Synergistota</taxon>
        <taxon>Synergistia</taxon>
        <taxon>Synergistales</taxon>
        <taxon>Synergistaceae</taxon>
        <taxon>Cloacibacillus</taxon>
    </lineage>
</organism>
<dbReference type="GO" id="GO:0003714">
    <property type="term" value="F:transcription corepressor activity"/>
    <property type="evidence" value="ECO:0007669"/>
    <property type="project" value="InterPro"/>
</dbReference>
<dbReference type="Proteomes" id="UP001205919">
    <property type="component" value="Unassembled WGS sequence"/>
</dbReference>
<dbReference type="GO" id="GO:0016616">
    <property type="term" value="F:oxidoreductase activity, acting on the CH-OH group of donors, NAD or NADP as acceptor"/>
    <property type="evidence" value="ECO:0007669"/>
    <property type="project" value="InterPro"/>
</dbReference>
<dbReference type="Pfam" id="PF02826">
    <property type="entry name" value="2-Hacid_dh_C"/>
    <property type="match status" value="1"/>
</dbReference>
<dbReference type="SUPFAM" id="SSF51735">
    <property type="entry name" value="NAD(P)-binding Rossmann-fold domains"/>
    <property type="match status" value="1"/>
</dbReference>
<dbReference type="AlphaFoldDB" id="A0AAW5KA44"/>
<name>A0AAW5KA44_9BACT</name>
<dbReference type="PANTHER" id="PTHR43761:SF1">
    <property type="entry name" value="D-ISOMER SPECIFIC 2-HYDROXYACID DEHYDROGENASE CATALYTIC DOMAIN-CONTAINING PROTEIN-RELATED"/>
    <property type="match status" value="1"/>
</dbReference>
<dbReference type="SUPFAM" id="SSF52283">
    <property type="entry name" value="Formate/glycerate dehydrogenase catalytic domain-like"/>
    <property type="match status" value="1"/>
</dbReference>
<sequence length="326" mass="35824">MKRFWVIDDEFASYEAETKILKERHPDCEIHFSKEICDADVKAYADETDALIVQIGVPVDREFLGKFKKCKVVSVYGIGYNNVDTKAARDLGIAVTNVAGYCAQDVADYVMAAIYRNNKPLDSYSEKLIKNGAWGAPAVDKKPSRISSEKLFIIGFGAIGRSLAVKAAGVGMSVIYYDVMDTAAMKELEEKLGAKRVATIEEGLKEADIVSVHMTLNDSTRGFFNEKTFSMMKHGAQFINASRGGVVDEPALIKAVKSGDISAATLDVIVNEPPKPDDPILHTDNICVTPHISYLSEDSLYELQFRAARNASDIVLGKDIPEIVNR</sequence>
<keyword evidence="8" id="KW-1185">Reference proteome</keyword>
<dbReference type="PANTHER" id="PTHR43761">
    <property type="entry name" value="D-ISOMER SPECIFIC 2-HYDROXYACID DEHYDROGENASE FAMILY PROTEIN (AFU_ORTHOLOGUE AFUA_1G13630)"/>
    <property type="match status" value="1"/>
</dbReference>
<evidence type="ECO:0000313" key="8">
    <source>
        <dbReference type="Proteomes" id="UP001205919"/>
    </source>
</evidence>
<dbReference type="CDD" id="cd05299">
    <property type="entry name" value="CtBP_dh"/>
    <property type="match status" value="1"/>
</dbReference>
<dbReference type="InterPro" id="IPR006139">
    <property type="entry name" value="D-isomer_2_OHA_DH_cat_dom"/>
</dbReference>
<comment type="similarity">
    <text evidence="1 4">Belongs to the D-isomer specific 2-hydroxyacid dehydrogenase family.</text>
</comment>
<gene>
    <name evidence="7" type="ORF">NE630_14505</name>
</gene>
<evidence type="ECO:0000256" key="4">
    <source>
        <dbReference type="RuleBase" id="RU003719"/>
    </source>
</evidence>
<dbReference type="Gene3D" id="3.40.50.720">
    <property type="entry name" value="NAD(P)-binding Rossmann-like Domain"/>
    <property type="match status" value="2"/>
</dbReference>
<evidence type="ECO:0000256" key="2">
    <source>
        <dbReference type="ARBA" id="ARBA00023002"/>
    </source>
</evidence>
<dbReference type="RefSeq" id="WP_256182375.1">
    <property type="nucleotide sequence ID" value="NZ_CP171104.1"/>
</dbReference>
<evidence type="ECO:0000256" key="1">
    <source>
        <dbReference type="ARBA" id="ARBA00005854"/>
    </source>
</evidence>
<evidence type="ECO:0000256" key="3">
    <source>
        <dbReference type="ARBA" id="ARBA00023027"/>
    </source>
</evidence>
<accession>A0AAW5KA44</accession>
<proteinExistence type="inferred from homology"/>
<protein>
    <submittedName>
        <fullName evidence="7">C-terminal binding protein</fullName>
    </submittedName>
</protein>
<keyword evidence="2 4" id="KW-0560">Oxidoreductase</keyword>
<dbReference type="InterPro" id="IPR043322">
    <property type="entry name" value="CtBP"/>
</dbReference>
<dbReference type="InterPro" id="IPR050418">
    <property type="entry name" value="D-iso_2-hydroxyacid_DH_PdxB"/>
</dbReference>
<keyword evidence="3" id="KW-0520">NAD</keyword>
<reference evidence="7 8" key="1">
    <citation type="submission" date="2022-06" db="EMBL/GenBank/DDBJ databases">
        <title>Isolation of gut microbiota from human fecal samples.</title>
        <authorList>
            <person name="Pamer E.G."/>
            <person name="Barat B."/>
            <person name="Waligurski E."/>
            <person name="Medina S."/>
            <person name="Paddock L."/>
            <person name="Mostad J."/>
        </authorList>
    </citation>
    <scope>NUCLEOTIDE SEQUENCE [LARGE SCALE GENOMIC DNA]</scope>
    <source>
        <strain evidence="7 8">DFI.9.90</strain>
    </source>
</reference>
<dbReference type="GO" id="GO:0051287">
    <property type="term" value="F:NAD binding"/>
    <property type="evidence" value="ECO:0007669"/>
    <property type="project" value="InterPro"/>
</dbReference>
<comment type="caution">
    <text evidence="7">The sequence shown here is derived from an EMBL/GenBank/DDBJ whole genome shotgun (WGS) entry which is preliminary data.</text>
</comment>
<evidence type="ECO:0000259" key="5">
    <source>
        <dbReference type="Pfam" id="PF00389"/>
    </source>
</evidence>
<dbReference type="InterPro" id="IPR036291">
    <property type="entry name" value="NAD(P)-bd_dom_sf"/>
</dbReference>